<name>A0A9J7BNV1_9BACT</name>
<accession>A0A9J7BNV1</accession>
<dbReference type="RefSeq" id="WP_260793903.1">
    <property type="nucleotide sequence ID" value="NZ_CP093313.1"/>
</dbReference>
<sequence>MAIDTKVSFTDKAAAFSAAAAYGINERVINSWNPFLIRTPRVLVPVQLDALVIRPNEAAQGWADCRLKPSPQDPNPTRYDILPDPFTELGQQRASGVYLHWAVPDALTRGQAEGDTATFPALPDRWLVLRMSPSGRTFTGSKTGMRSIRGWVLRAGDKVPQHIDLDSFTEGAPSPDAINNPLTVTSLGDVAWTAYYDNCVDRLAFYDPLSDISLGPISYLVCGWYSNPALDPLGDHSVKSLTQFNAKMKELQWQLAAGELDESIHHARKYVVAARGFGLKSNVRNSSTAYNDALNANADAVGYAVTDEPSSMPEFDDQGMAMGPYSTDGSWWPNATLMHGSVVAIGWPGIGWPGNEGGLLSGEVGGPPAASSVNVAIGNTITEALAALVAQHNNKPDEARILEGFLLSSLADLEQPDGRARLDVLLHSNSFASIDGGFTTETINIPAMPDTPPPLPNPVNPAPGVFPSHGSKAGNPRQTAFDSGKFRNTVIEAQGFSTVRHSESLQTIRETEILSGGLASAINFVVPTPVQKQIPAHTEEVRRALPRLFYPSEPVFLLEGASRTFKHGGDTRFSQDNTLAVRLTGFCLTELSCPAVQNIPGVEGLPPRIRSTPDAILDRGVENGSIPPECEDLLRECILLDPSAAVHLAESALNPVAPFRGSATTRNAPPFAAEARTAPSTATINQVARSLMVEQTAWWATRDPRYDHSQLIALSGISGTLPSPIAITPPVRPWNPIHLDWQIEYIPSTHAVADWSLGEIDYSTDPKAAPATPDPGPIQVPANVTPDSQPAGSFTLAGRAHLTGGAATTAAASLRQAISQAQAAGGAGNLLPNQHIKYHSGFAEMALNAYAAMAADISITVTGSNTSTQDGRSAIDRSTLQDILDTLDSMDVLSGAADNLTRQMRGGNLPDGKSVPASGPIPPTPFIPLRAGFLRILRLRLVDGFGQFLDLAGSSDATNINALDLVESEPLEIPTRPELLALPPRFTSPSRLWFRYMTAEDGSKEADASTSPVCGFLMPNHLDGDLEFFDGAGANLGFVRPDPQAGVIWDAAPGVAATVGQTPQRAIPNQFAAGIAQGLLQWGLADATATGLGEDALSAILRIIDSTLWAVDPFASSSDEHLSLLVGHPVAIMRAQVQLEVQEPIAPTELDIRSVSLRLGAVTHWQDGLLGYFVNDDYTRFYCADAAVAGFARKVGPGQGFLDQAAAADNYYQQFSEDIGDHVTEGDTPVNHPYVDTSGLLTIHPNQIVNLTLLVEPHCLVHATTGVLPRKQIGMRREWVAAALAAISPTFRFGPVLVDPKTIRMPVPNEIHGTWSWDHRADITTWQEDPIVAATQDAHLRPDPATGTEGWMRMMPPPPPGTSKS</sequence>
<protein>
    <submittedName>
        <fullName evidence="2">Uncharacterized protein</fullName>
    </submittedName>
</protein>
<dbReference type="Proteomes" id="UP001059380">
    <property type="component" value="Chromosome"/>
</dbReference>
<keyword evidence="3" id="KW-1185">Reference proteome</keyword>
<gene>
    <name evidence="2" type="ORF">MOP44_00350</name>
</gene>
<feature type="compositionally biased region" description="Pro residues" evidence="1">
    <location>
        <begin position="1355"/>
        <end position="1365"/>
    </location>
</feature>
<evidence type="ECO:0000256" key="1">
    <source>
        <dbReference type="SAM" id="MobiDB-lite"/>
    </source>
</evidence>
<organism evidence="2 3">
    <name type="scientific">Occallatibacter riparius</name>
    <dbReference type="NCBI Taxonomy" id="1002689"/>
    <lineage>
        <taxon>Bacteria</taxon>
        <taxon>Pseudomonadati</taxon>
        <taxon>Acidobacteriota</taxon>
        <taxon>Terriglobia</taxon>
        <taxon>Terriglobales</taxon>
        <taxon>Acidobacteriaceae</taxon>
        <taxon>Occallatibacter</taxon>
    </lineage>
</organism>
<proteinExistence type="predicted"/>
<evidence type="ECO:0000313" key="2">
    <source>
        <dbReference type="EMBL" id="UWZ84400.1"/>
    </source>
</evidence>
<dbReference type="KEGG" id="orp:MOP44_00350"/>
<reference evidence="2" key="1">
    <citation type="submission" date="2021-04" db="EMBL/GenBank/DDBJ databases">
        <title>Phylogenetic analysis of Acidobacteriaceae.</title>
        <authorList>
            <person name="Qiu L."/>
            <person name="Zhang Q."/>
        </authorList>
    </citation>
    <scope>NUCLEOTIDE SEQUENCE</scope>
    <source>
        <strain evidence="2">DSM 25168</strain>
    </source>
</reference>
<dbReference type="EMBL" id="CP093313">
    <property type="protein sequence ID" value="UWZ84400.1"/>
    <property type="molecule type" value="Genomic_DNA"/>
</dbReference>
<feature type="region of interest" description="Disordered" evidence="1">
    <location>
        <begin position="1340"/>
        <end position="1365"/>
    </location>
</feature>
<evidence type="ECO:0000313" key="3">
    <source>
        <dbReference type="Proteomes" id="UP001059380"/>
    </source>
</evidence>